<name>A0ABU1P3Z1_9BACL</name>
<evidence type="ECO:0000256" key="1">
    <source>
        <dbReference type="SAM" id="Phobius"/>
    </source>
</evidence>
<proteinExistence type="predicted"/>
<keyword evidence="1" id="KW-0812">Transmembrane</keyword>
<sequence>MFYLILGIGCILIYQISLLRRQSASSKEKTLALSVTGVAFVFGALSIFWPEWVNPSHAIRLLFEPLQSFIVQR</sequence>
<reference evidence="2 3" key="1">
    <citation type="submission" date="2023-07" db="EMBL/GenBank/DDBJ databases">
        <title>Sorghum-associated microbial communities from plants grown in Nebraska, USA.</title>
        <authorList>
            <person name="Schachtman D."/>
        </authorList>
    </citation>
    <scope>NUCLEOTIDE SEQUENCE [LARGE SCALE GENOMIC DNA]</scope>
    <source>
        <strain evidence="2 3">CC258</strain>
    </source>
</reference>
<evidence type="ECO:0000313" key="3">
    <source>
        <dbReference type="Proteomes" id="UP001267290"/>
    </source>
</evidence>
<dbReference type="RefSeq" id="WP_310501729.1">
    <property type="nucleotide sequence ID" value="NZ_JAVDSB010000015.1"/>
</dbReference>
<accession>A0ABU1P3Z1</accession>
<dbReference type="Proteomes" id="UP001267290">
    <property type="component" value="Unassembled WGS sequence"/>
</dbReference>
<protein>
    <submittedName>
        <fullName evidence="2">Uncharacterized protein</fullName>
    </submittedName>
</protein>
<keyword evidence="3" id="KW-1185">Reference proteome</keyword>
<comment type="caution">
    <text evidence="2">The sequence shown here is derived from an EMBL/GenBank/DDBJ whole genome shotgun (WGS) entry which is preliminary data.</text>
</comment>
<keyword evidence="1" id="KW-0472">Membrane</keyword>
<gene>
    <name evidence="2" type="ORF">J2736_005523</name>
</gene>
<keyword evidence="1" id="KW-1133">Transmembrane helix</keyword>
<evidence type="ECO:0000313" key="2">
    <source>
        <dbReference type="EMBL" id="MDR6554294.1"/>
    </source>
</evidence>
<organism evidence="2 3">
    <name type="scientific">Paenibacillus qinlingensis</name>
    <dbReference type="NCBI Taxonomy" id="1837343"/>
    <lineage>
        <taxon>Bacteria</taxon>
        <taxon>Bacillati</taxon>
        <taxon>Bacillota</taxon>
        <taxon>Bacilli</taxon>
        <taxon>Bacillales</taxon>
        <taxon>Paenibacillaceae</taxon>
        <taxon>Paenibacillus</taxon>
    </lineage>
</organism>
<dbReference type="EMBL" id="JAVDSB010000015">
    <property type="protein sequence ID" value="MDR6554294.1"/>
    <property type="molecule type" value="Genomic_DNA"/>
</dbReference>
<feature type="transmembrane region" description="Helical" evidence="1">
    <location>
        <begin position="31"/>
        <end position="50"/>
    </location>
</feature>